<dbReference type="RefSeq" id="WP_067714152.1">
    <property type="nucleotide sequence ID" value="NZ_LPVJ01000019.1"/>
</dbReference>
<dbReference type="OrthoDB" id="9794948at2"/>
<organism evidence="2 3">
    <name type="scientific">Ferroacidibacillus organovorans</name>
    <dbReference type="NCBI Taxonomy" id="1765683"/>
    <lineage>
        <taxon>Bacteria</taxon>
        <taxon>Bacillati</taxon>
        <taxon>Bacillota</taxon>
        <taxon>Bacilli</taxon>
        <taxon>Bacillales</taxon>
        <taxon>Alicyclobacillaceae</taxon>
        <taxon>Ferroacidibacillus</taxon>
    </lineage>
</organism>
<dbReference type="AlphaFoldDB" id="A0A101XRM1"/>
<gene>
    <name evidence="2" type="ORF">ATW55_03450</name>
</gene>
<feature type="region of interest" description="Disordered" evidence="1">
    <location>
        <begin position="161"/>
        <end position="189"/>
    </location>
</feature>
<dbReference type="SUPFAM" id="SSF50475">
    <property type="entry name" value="FMN-binding split barrel"/>
    <property type="match status" value="1"/>
</dbReference>
<dbReference type="Proteomes" id="UP000053557">
    <property type="component" value="Unassembled WGS sequence"/>
</dbReference>
<dbReference type="InterPro" id="IPR007396">
    <property type="entry name" value="TR_PAI2-type"/>
</dbReference>
<dbReference type="Gene3D" id="2.30.110.10">
    <property type="entry name" value="Electron Transport, Fmn-binding Protein, Chain A"/>
    <property type="match status" value="1"/>
</dbReference>
<evidence type="ECO:0000256" key="1">
    <source>
        <dbReference type="SAM" id="MobiDB-lite"/>
    </source>
</evidence>
<name>A0A101XRM1_9BACL</name>
<accession>A0A101XRM1</accession>
<dbReference type="PIRSF" id="PIRSF010372">
    <property type="entry name" value="PaiB"/>
    <property type="match status" value="1"/>
</dbReference>
<sequence length="209" mass="23791">MYTPAAFGMSDDEMFELMDSFPFATLCSVANEDMLVSHVPLVFKRETMSLHGHFAAANPHAKIADGANVLAIFHGPHSYISSGWYEERQSVPTWNYQVVHARGTIHFAEKAEQRDRDLAQLIHQHDPQLPLIDALNEPWVQAMAKGIRGFRISLVQLEGKSKMSQNRSREDQRRVIEKLRDSEREEGREIALRMRKNMEGSQASDEAEA</sequence>
<comment type="caution">
    <text evidence="2">The sequence shown here is derived from an EMBL/GenBank/DDBJ whole genome shotgun (WGS) entry which is preliminary data.</text>
</comment>
<proteinExistence type="predicted"/>
<evidence type="ECO:0008006" key="4">
    <source>
        <dbReference type="Google" id="ProtNLM"/>
    </source>
</evidence>
<keyword evidence="3" id="KW-1185">Reference proteome</keyword>
<dbReference type="PANTHER" id="PTHR35802:SF1">
    <property type="entry name" value="PROTEASE SYNTHASE AND SPORULATION PROTEIN PAI 2"/>
    <property type="match status" value="1"/>
</dbReference>
<dbReference type="EMBL" id="LPVJ01000019">
    <property type="protein sequence ID" value="KUO96278.1"/>
    <property type="molecule type" value="Genomic_DNA"/>
</dbReference>
<evidence type="ECO:0000313" key="3">
    <source>
        <dbReference type="Proteomes" id="UP000053557"/>
    </source>
</evidence>
<dbReference type="InterPro" id="IPR012349">
    <property type="entry name" value="Split_barrel_FMN-bd"/>
</dbReference>
<dbReference type="Pfam" id="PF04299">
    <property type="entry name" value="FMN_bind_2"/>
    <property type="match status" value="1"/>
</dbReference>
<protein>
    <recommendedName>
        <fullName evidence="4">Transcriptional regulator</fullName>
    </recommendedName>
</protein>
<dbReference type="PANTHER" id="PTHR35802">
    <property type="entry name" value="PROTEASE SYNTHASE AND SPORULATION PROTEIN PAI 2"/>
    <property type="match status" value="1"/>
</dbReference>
<reference evidence="2 3" key="1">
    <citation type="submission" date="2015-12" db="EMBL/GenBank/DDBJ databases">
        <title>Draft genome sequence of Acidibacillus ferrooxidans ITV001, isolated from a chalcopyrite acid mine drainage site in Brazil.</title>
        <authorList>
            <person name="Dall'Agnol H."/>
            <person name="Nancucheo I."/>
            <person name="Johnson B."/>
            <person name="Oliveira R."/>
            <person name="Leite L."/>
            <person name="Pylro V."/>
            <person name="Nunes G.L."/>
            <person name="Tzotzos G."/>
            <person name="Fernandes G.R."/>
            <person name="Dutra J."/>
            <person name="Orellana S.C."/>
            <person name="Oliveira G."/>
        </authorList>
    </citation>
    <scope>NUCLEOTIDE SEQUENCE [LARGE SCALE GENOMIC DNA]</scope>
    <source>
        <strain evidence="3">ITV01</strain>
    </source>
</reference>
<evidence type="ECO:0000313" key="2">
    <source>
        <dbReference type="EMBL" id="KUO96278.1"/>
    </source>
</evidence>
<feature type="compositionally biased region" description="Basic and acidic residues" evidence="1">
    <location>
        <begin position="167"/>
        <end position="189"/>
    </location>
</feature>